<name>A0A9P7FRE7_9AGAR</name>
<evidence type="ECO:0000256" key="1">
    <source>
        <dbReference type="ARBA" id="ARBA00010609"/>
    </source>
</evidence>
<evidence type="ECO:0000313" key="7">
    <source>
        <dbReference type="Proteomes" id="UP000717328"/>
    </source>
</evidence>
<dbReference type="GO" id="GO:0005507">
    <property type="term" value="F:copper ion binding"/>
    <property type="evidence" value="ECO:0007669"/>
    <property type="project" value="InterPro"/>
</dbReference>
<evidence type="ECO:0000259" key="4">
    <source>
        <dbReference type="Pfam" id="PF00394"/>
    </source>
</evidence>
<proteinExistence type="inferred from homology"/>
<organism evidence="6 7">
    <name type="scientific">Sphagnurus paluster</name>
    <dbReference type="NCBI Taxonomy" id="117069"/>
    <lineage>
        <taxon>Eukaryota</taxon>
        <taxon>Fungi</taxon>
        <taxon>Dikarya</taxon>
        <taxon>Basidiomycota</taxon>
        <taxon>Agaricomycotina</taxon>
        <taxon>Agaricomycetes</taxon>
        <taxon>Agaricomycetidae</taxon>
        <taxon>Agaricales</taxon>
        <taxon>Tricholomatineae</taxon>
        <taxon>Lyophyllaceae</taxon>
        <taxon>Sphagnurus</taxon>
    </lineage>
</organism>
<sequence length="400" mass="43895">MSTDFAVCFTPGTITDPQDPHASLYDYDDANTVITLADWYHKAAPSIQEIYLRGNGGGNHEPIPDAGLINGAGRYKGGPATPWARVNVVAGKRYRLRVINISAYAGFEFSIESHSLKIIELDGINHAPLTVDRMMVYAGQRYSVVVHANQAVKNYWIRAPMELQHSSDNKNLDTENVYAVLHYAGAPAAEPTTRARGSSGTLLQEHLLAPLENPGAPGGNHPADRSIDLGFTRNTNGQTEWTVNDIRYESPDLPTLLNIVANGFTAEPDFTTHENTYVLKKDQIVELVIHGSANGHVHPFHLHGHPFDVIQGNSGPANYINPPRRDVVGVKGGTVIIRFKADNPGPWFLHCHIDWHLEAGLAVVFAEAPNEQRTGPAPQIIKQSWLDLCPIYRALPPALQ</sequence>
<keyword evidence="7" id="KW-1185">Reference proteome</keyword>
<dbReference type="Pfam" id="PF07731">
    <property type="entry name" value="Cu-oxidase_2"/>
    <property type="match status" value="1"/>
</dbReference>
<reference evidence="6" key="1">
    <citation type="submission" date="2021-02" db="EMBL/GenBank/DDBJ databases">
        <authorList>
            <person name="Nieuwenhuis M."/>
            <person name="Van De Peppel L.J.J."/>
        </authorList>
    </citation>
    <scope>NUCLEOTIDE SEQUENCE</scope>
    <source>
        <strain evidence="6">D49</strain>
    </source>
</reference>
<dbReference type="PROSITE" id="PS00080">
    <property type="entry name" value="MULTICOPPER_OXIDASE2"/>
    <property type="match status" value="1"/>
</dbReference>
<comment type="caution">
    <text evidence="6">The sequence shown here is derived from an EMBL/GenBank/DDBJ whole genome shotgun (WGS) entry which is preliminary data.</text>
</comment>
<feature type="domain" description="Plastocyanin-like" evidence="5">
    <location>
        <begin position="250"/>
        <end position="370"/>
    </location>
</feature>
<dbReference type="PANTHER" id="PTHR11709:SF511">
    <property type="entry name" value="LACCASE"/>
    <property type="match status" value="1"/>
</dbReference>
<evidence type="ECO:0000313" key="6">
    <source>
        <dbReference type="EMBL" id="KAG5636788.1"/>
    </source>
</evidence>
<dbReference type="FunFam" id="2.60.40.420:FF:000045">
    <property type="entry name" value="Laccase 2"/>
    <property type="match status" value="1"/>
</dbReference>
<dbReference type="InterPro" id="IPR002355">
    <property type="entry name" value="Cu_oxidase_Cu_BS"/>
</dbReference>
<dbReference type="GO" id="GO:0016491">
    <property type="term" value="F:oxidoreductase activity"/>
    <property type="evidence" value="ECO:0007669"/>
    <property type="project" value="UniProtKB-KW"/>
</dbReference>
<keyword evidence="2" id="KW-0479">Metal-binding</keyword>
<dbReference type="CDD" id="cd13903">
    <property type="entry name" value="CuRO_3_Tv-LCC_like"/>
    <property type="match status" value="1"/>
</dbReference>
<protein>
    <recommendedName>
        <fullName evidence="8">Laccase</fullName>
    </recommendedName>
</protein>
<dbReference type="PANTHER" id="PTHR11709">
    <property type="entry name" value="MULTI-COPPER OXIDASE"/>
    <property type="match status" value="1"/>
</dbReference>
<dbReference type="SUPFAM" id="SSF49503">
    <property type="entry name" value="Cupredoxins"/>
    <property type="match status" value="2"/>
</dbReference>
<dbReference type="InterPro" id="IPR033138">
    <property type="entry name" value="Cu_oxidase_CS"/>
</dbReference>
<dbReference type="Gene3D" id="2.60.40.420">
    <property type="entry name" value="Cupredoxins - blue copper proteins"/>
    <property type="match status" value="2"/>
</dbReference>
<dbReference type="InterPro" id="IPR011706">
    <property type="entry name" value="Cu-oxidase_C"/>
</dbReference>
<comment type="similarity">
    <text evidence="1">Belongs to the multicopper oxidase family.</text>
</comment>
<dbReference type="InterPro" id="IPR008972">
    <property type="entry name" value="Cupredoxin"/>
</dbReference>
<dbReference type="AlphaFoldDB" id="A0A9P7FRE7"/>
<dbReference type="Proteomes" id="UP000717328">
    <property type="component" value="Unassembled WGS sequence"/>
</dbReference>
<reference evidence="6" key="2">
    <citation type="submission" date="2021-10" db="EMBL/GenBank/DDBJ databases">
        <title>Phylogenomics reveals ancestral predisposition of the termite-cultivated fungus Termitomyces towards a domesticated lifestyle.</title>
        <authorList>
            <person name="Auxier B."/>
            <person name="Grum-Grzhimaylo A."/>
            <person name="Cardenas M.E."/>
            <person name="Lodge J.D."/>
            <person name="Laessoe T."/>
            <person name="Pedersen O."/>
            <person name="Smith M.E."/>
            <person name="Kuyper T.W."/>
            <person name="Franco-Molano E.A."/>
            <person name="Baroni T.J."/>
            <person name="Aanen D.K."/>
        </authorList>
    </citation>
    <scope>NUCLEOTIDE SEQUENCE</scope>
    <source>
        <strain evidence="6">D49</strain>
    </source>
</reference>
<dbReference type="InterPro" id="IPR045087">
    <property type="entry name" value="Cu-oxidase_fam"/>
</dbReference>
<evidence type="ECO:0000256" key="2">
    <source>
        <dbReference type="ARBA" id="ARBA00022723"/>
    </source>
</evidence>
<evidence type="ECO:0000256" key="3">
    <source>
        <dbReference type="ARBA" id="ARBA00023002"/>
    </source>
</evidence>
<dbReference type="EMBL" id="JABCKI010005893">
    <property type="protein sequence ID" value="KAG5636788.1"/>
    <property type="molecule type" value="Genomic_DNA"/>
</dbReference>
<evidence type="ECO:0000259" key="5">
    <source>
        <dbReference type="Pfam" id="PF07731"/>
    </source>
</evidence>
<dbReference type="OrthoDB" id="2121828at2759"/>
<dbReference type="Pfam" id="PF00394">
    <property type="entry name" value="Cu-oxidase"/>
    <property type="match status" value="1"/>
</dbReference>
<dbReference type="PROSITE" id="PS00079">
    <property type="entry name" value="MULTICOPPER_OXIDASE1"/>
    <property type="match status" value="1"/>
</dbReference>
<keyword evidence="3" id="KW-0560">Oxidoreductase</keyword>
<evidence type="ECO:0008006" key="8">
    <source>
        <dbReference type="Google" id="ProtNLM"/>
    </source>
</evidence>
<dbReference type="InterPro" id="IPR001117">
    <property type="entry name" value="Cu-oxidase_2nd"/>
</dbReference>
<feature type="domain" description="Plastocyanin-like" evidence="4">
    <location>
        <begin position="31"/>
        <end position="186"/>
    </location>
</feature>
<gene>
    <name evidence="6" type="ORF">H0H81_006841</name>
</gene>
<accession>A0A9P7FRE7</accession>